<evidence type="ECO:0000256" key="3">
    <source>
        <dbReference type="ARBA" id="ARBA00012916"/>
    </source>
</evidence>
<dbReference type="NCBIfam" id="NF001484">
    <property type="entry name" value="PRK00331.1"/>
    <property type="match status" value="1"/>
</dbReference>
<dbReference type="InterPro" id="IPR035466">
    <property type="entry name" value="GlmS/AgaS_SIS"/>
</dbReference>
<dbReference type="InterPro" id="IPR046348">
    <property type="entry name" value="SIS_dom_sf"/>
</dbReference>
<feature type="domain" description="SIS" evidence="12">
    <location>
        <begin position="295"/>
        <end position="434"/>
    </location>
</feature>
<dbReference type="InterPro" id="IPR001347">
    <property type="entry name" value="SIS_dom"/>
</dbReference>
<evidence type="ECO:0000256" key="7">
    <source>
        <dbReference type="ARBA" id="ARBA00022679"/>
    </source>
</evidence>
<comment type="function">
    <text evidence="10">Catalyzes the first step in hexosamine metabolism, converting fructose-6P into glucosamine-6P using glutamine as a nitrogen source.</text>
</comment>
<name>A0A1I7NDN8_9BACT</name>
<dbReference type="InterPro" id="IPR035490">
    <property type="entry name" value="GlmS/FrlB_SIS"/>
</dbReference>
<dbReference type="PANTHER" id="PTHR10937:SF0">
    <property type="entry name" value="GLUTAMINE--FRUCTOSE-6-PHOSPHATE TRANSAMINASE (ISOMERIZING)"/>
    <property type="match status" value="1"/>
</dbReference>
<dbReference type="EC" id="2.6.1.16" evidence="3 10"/>
<comment type="subcellular location">
    <subcellularLocation>
        <location evidence="2 10">Cytoplasm</location>
    </subcellularLocation>
</comment>
<dbReference type="AlphaFoldDB" id="A0A1I7NDN8"/>
<feature type="domain" description="Glutamine amidotransferase type-2" evidence="11">
    <location>
        <begin position="2"/>
        <end position="226"/>
    </location>
</feature>
<evidence type="ECO:0000256" key="8">
    <source>
        <dbReference type="ARBA" id="ARBA00022737"/>
    </source>
</evidence>
<dbReference type="OrthoDB" id="106547at2"/>
<evidence type="ECO:0000313" key="13">
    <source>
        <dbReference type="EMBL" id="SFV32772.1"/>
    </source>
</evidence>
<keyword evidence="7 10" id="KW-0808">Transferase</keyword>
<dbReference type="CDD" id="cd00714">
    <property type="entry name" value="GFAT"/>
    <property type="match status" value="1"/>
</dbReference>
<evidence type="ECO:0000256" key="10">
    <source>
        <dbReference type="HAMAP-Rule" id="MF_00164"/>
    </source>
</evidence>
<evidence type="ECO:0000313" key="14">
    <source>
        <dbReference type="Proteomes" id="UP000199537"/>
    </source>
</evidence>
<keyword evidence="8" id="KW-0677">Repeat</keyword>
<evidence type="ECO:0000259" key="12">
    <source>
        <dbReference type="PROSITE" id="PS51464"/>
    </source>
</evidence>
<evidence type="ECO:0000256" key="5">
    <source>
        <dbReference type="ARBA" id="ARBA00022490"/>
    </source>
</evidence>
<keyword evidence="6 10" id="KW-0032">Aminotransferase</keyword>
<dbReference type="GO" id="GO:0005829">
    <property type="term" value="C:cytosol"/>
    <property type="evidence" value="ECO:0007669"/>
    <property type="project" value="TreeGrafter"/>
</dbReference>
<organism evidence="13 14">
    <name type="scientific">Thermoflavifilum thermophilum</name>
    <dbReference type="NCBI Taxonomy" id="1393122"/>
    <lineage>
        <taxon>Bacteria</taxon>
        <taxon>Pseudomonadati</taxon>
        <taxon>Bacteroidota</taxon>
        <taxon>Chitinophagia</taxon>
        <taxon>Chitinophagales</taxon>
        <taxon>Chitinophagaceae</taxon>
        <taxon>Thermoflavifilum</taxon>
    </lineage>
</organism>
<dbReference type="STRING" id="1393122.SAMN05660895_1452"/>
<dbReference type="InterPro" id="IPR017932">
    <property type="entry name" value="GATase_2_dom"/>
</dbReference>
<feature type="active site" description="For Fru-6P isomerization activity" evidence="10">
    <location>
        <position position="613"/>
    </location>
</feature>
<dbReference type="GO" id="GO:0006002">
    <property type="term" value="P:fructose 6-phosphate metabolic process"/>
    <property type="evidence" value="ECO:0007669"/>
    <property type="project" value="TreeGrafter"/>
</dbReference>
<dbReference type="InterPro" id="IPR005855">
    <property type="entry name" value="GFAT"/>
</dbReference>
<dbReference type="SUPFAM" id="SSF53697">
    <property type="entry name" value="SIS domain"/>
    <property type="match status" value="1"/>
</dbReference>
<dbReference type="Proteomes" id="UP000199537">
    <property type="component" value="Unassembled WGS sequence"/>
</dbReference>
<evidence type="ECO:0000256" key="1">
    <source>
        <dbReference type="ARBA" id="ARBA00001031"/>
    </source>
</evidence>
<dbReference type="EMBL" id="FPCJ01000001">
    <property type="protein sequence ID" value="SFV32772.1"/>
    <property type="molecule type" value="Genomic_DNA"/>
</dbReference>
<dbReference type="RefSeq" id="WP_092459368.1">
    <property type="nucleotide sequence ID" value="NZ_FPCJ01000001.1"/>
</dbReference>
<dbReference type="PROSITE" id="PS51464">
    <property type="entry name" value="SIS"/>
    <property type="match status" value="2"/>
</dbReference>
<dbReference type="InterPro" id="IPR029055">
    <property type="entry name" value="Ntn_hydrolases_N"/>
</dbReference>
<keyword evidence="14" id="KW-1185">Reference proteome</keyword>
<dbReference type="NCBIfam" id="TIGR01135">
    <property type="entry name" value="glmS"/>
    <property type="match status" value="1"/>
</dbReference>
<dbReference type="PROSITE" id="PS51278">
    <property type="entry name" value="GATASE_TYPE_2"/>
    <property type="match status" value="1"/>
</dbReference>
<dbReference type="SUPFAM" id="SSF56235">
    <property type="entry name" value="N-terminal nucleophile aminohydrolases (Ntn hydrolases)"/>
    <property type="match status" value="1"/>
</dbReference>
<accession>A0A1I7NDN8</accession>
<keyword evidence="5 10" id="KW-0963">Cytoplasm</keyword>
<dbReference type="FunFam" id="3.40.50.10490:FF:000001">
    <property type="entry name" value="Glutamine--fructose-6-phosphate aminotransferase [isomerizing]"/>
    <property type="match status" value="1"/>
</dbReference>
<dbReference type="Pfam" id="PF13522">
    <property type="entry name" value="GATase_6"/>
    <property type="match status" value="1"/>
</dbReference>
<comment type="catalytic activity">
    <reaction evidence="1 10">
        <text>D-fructose 6-phosphate + L-glutamine = D-glucosamine 6-phosphate + L-glutamate</text>
        <dbReference type="Rhea" id="RHEA:13237"/>
        <dbReference type="ChEBI" id="CHEBI:29985"/>
        <dbReference type="ChEBI" id="CHEBI:58359"/>
        <dbReference type="ChEBI" id="CHEBI:58725"/>
        <dbReference type="ChEBI" id="CHEBI:61527"/>
        <dbReference type="EC" id="2.6.1.16"/>
    </reaction>
</comment>
<feature type="active site" description="Nucleophile; for GATase activity" evidence="10">
    <location>
        <position position="2"/>
    </location>
</feature>
<sequence>MCGIVAYIGHRQAYPVILKGLKRLEYRGYDSAGIALIQDGEPGQNPHLAVYKRKGKVADLEEFLAGKNLNSHVGIGHTRWATHGEPSDRNAHPHLSGSGRLAIVHNGIIENYAALKQELLNKGHVFASDTDTEVLIHFIEDIQQHNQCELEEAVRIALRRVVGAYVIVILDADHPDTLIAARKGTPLVIGVGRGEHFLASDPSPIIEYTKEVVFVNDYEVAIVKADELILKNLGNERQTPFIQKLDLELAAIEKGGFDHFMLKEIFEQPDTIFDSLRGRLDEQRGMITMRGVEEYMQKFIDAQRIIMVACGTSWHAALTAEYMFEELCRIPVEVEYASEFRYRNPVIHPGNMVMAISQSGETADTLVAIEEAKKAGAIIFGICNVVGSSIARASHAGAYTHAGPEIGVASTKAFTAQLAVLCMIALKVGYEKGTLSRERFLHVLHELALVPEKVKEILQQHENIKAIAEKYASARDFLYLGRGYNFPVALEGALKLKEISYIHAEGYPAAEMKHGPIALVDEQLPVLFVATRDRFHEKIVSNIQEIKARRGRVIAVITEGDEVVPHMADDVIAVPAADEMVAPILNVIPLQLLAYYIGVARGYDVDKPRNLAKSVTVE</sequence>
<dbReference type="GO" id="GO:0004360">
    <property type="term" value="F:glutamine-fructose-6-phosphate transaminase (isomerizing) activity"/>
    <property type="evidence" value="ECO:0007669"/>
    <property type="project" value="UniProtKB-UniRule"/>
</dbReference>
<dbReference type="HAMAP" id="MF_00164">
    <property type="entry name" value="GlmS"/>
    <property type="match status" value="1"/>
</dbReference>
<feature type="initiator methionine" description="Removed" evidence="10">
    <location>
        <position position="1"/>
    </location>
</feature>
<dbReference type="Pfam" id="PF01380">
    <property type="entry name" value="SIS"/>
    <property type="match status" value="2"/>
</dbReference>
<evidence type="ECO:0000256" key="2">
    <source>
        <dbReference type="ARBA" id="ARBA00004496"/>
    </source>
</evidence>
<evidence type="ECO:0000256" key="4">
    <source>
        <dbReference type="ARBA" id="ARBA00016090"/>
    </source>
</evidence>
<evidence type="ECO:0000256" key="6">
    <source>
        <dbReference type="ARBA" id="ARBA00022576"/>
    </source>
</evidence>
<feature type="domain" description="SIS" evidence="12">
    <location>
        <begin position="467"/>
        <end position="608"/>
    </location>
</feature>
<dbReference type="Gene3D" id="3.60.20.10">
    <property type="entry name" value="Glutamine Phosphoribosylpyrophosphate, subunit 1, domain 1"/>
    <property type="match status" value="1"/>
</dbReference>
<dbReference type="CDD" id="cd05008">
    <property type="entry name" value="SIS_GlmS_GlmD_1"/>
    <property type="match status" value="1"/>
</dbReference>
<dbReference type="PANTHER" id="PTHR10937">
    <property type="entry name" value="GLUCOSAMINE--FRUCTOSE-6-PHOSPHATE AMINOTRANSFERASE, ISOMERIZING"/>
    <property type="match status" value="1"/>
</dbReference>
<dbReference type="GO" id="GO:0097367">
    <property type="term" value="F:carbohydrate derivative binding"/>
    <property type="evidence" value="ECO:0007669"/>
    <property type="project" value="InterPro"/>
</dbReference>
<proteinExistence type="inferred from homology"/>
<dbReference type="GO" id="GO:0006047">
    <property type="term" value="P:UDP-N-acetylglucosamine metabolic process"/>
    <property type="evidence" value="ECO:0007669"/>
    <property type="project" value="TreeGrafter"/>
</dbReference>
<evidence type="ECO:0000259" key="11">
    <source>
        <dbReference type="PROSITE" id="PS51278"/>
    </source>
</evidence>
<protein>
    <recommendedName>
        <fullName evidence="4 10">Glutamine--fructose-6-phosphate aminotransferase [isomerizing]</fullName>
        <ecNumber evidence="3 10">2.6.1.16</ecNumber>
    </recommendedName>
    <alternativeName>
        <fullName evidence="10">D-fructose-6-phosphate amidotransferase</fullName>
    </alternativeName>
    <alternativeName>
        <fullName evidence="10">GFAT</fullName>
    </alternativeName>
    <alternativeName>
        <fullName evidence="10">Glucosamine-6-phosphate synthase</fullName>
    </alternativeName>
    <alternativeName>
        <fullName evidence="10">Hexosephosphate aminotransferase</fullName>
    </alternativeName>
    <alternativeName>
        <fullName evidence="10">L-glutamine--D-fructose-6-phosphate amidotransferase</fullName>
    </alternativeName>
</protein>
<evidence type="ECO:0000256" key="9">
    <source>
        <dbReference type="ARBA" id="ARBA00022962"/>
    </source>
</evidence>
<dbReference type="InterPro" id="IPR047084">
    <property type="entry name" value="GFAT_N"/>
</dbReference>
<dbReference type="CDD" id="cd05009">
    <property type="entry name" value="SIS_GlmS_GlmD_2"/>
    <property type="match status" value="1"/>
</dbReference>
<dbReference type="GO" id="GO:0005975">
    <property type="term" value="P:carbohydrate metabolic process"/>
    <property type="evidence" value="ECO:0007669"/>
    <property type="project" value="UniProtKB-UniRule"/>
</dbReference>
<gene>
    <name evidence="10" type="primary">glmS</name>
    <name evidence="13" type="ORF">SAMN05660895_1452</name>
</gene>
<dbReference type="Gene3D" id="3.40.50.10490">
    <property type="entry name" value="Glucose-6-phosphate isomerase like protein, domain 1"/>
    <property type="match status" value="2"/>
</dbReference>
<keyword evidence="9" id="KW-0315">Glutamine amidotransferase</keyword>
<comment type="subunit">
    <text evidence="10">Homodimer.</text>
</comment>
<dbReference type="FunFam" id="3.60.20.10:FF:000006">
    <property type="entry name" value="Glutamine--fructose-6-phosphate aminotransferase [isomerizing]"/>
    <property type="match status" value="1"/>
</dbReference>
<reference evidence="14" key="1">
    <citation type="submission" date="2016-10" db="EMBL/GenBank/DDBJ databases">
        <authorList>
            <person name="Varghese N."/>
            <person name="Submissions S."/>
        </authorList>
    </citation>
    <scope>NUCLEOTIDE SEQUENCE [LARGE SCALE GENOMIC DNA]</scope>
    <source>
        <strain evidence="14">DSM 14807</strain>
    </source>
</reference>
<dbReference type="GO" id="GO:0006487">
    <property type="term" value="P:protein N-linked glycosylation"/>
    <property type="evidence" value="ECO:0007669"/>
    <property type="project" value="TreeGrafter"/>
</dbReference>